<sequence length="139" mass="16822">MEQVSSQKTDDLVKKLKFIWDIEKHYWYPLYDCKRSDVIAFNAEYIEDIADKVSEIQNFLLGHNNNQIYEMHEDRTLWIVETNSLDPSYDGRYCERFWFSKDFNWIIYASHECSISFGGKKLISSLKEKWQDWELNLFP</sequence>
<accession>A0ABW5C5H9</accession>
<comment type="caution">
    <text evidence="1">The sequence shown here is derived from an EMBL/GenBank/DDBJ whole genome shotgun (WGS) entry which is preliminary data.</text>
</comment>
<evidence type="ECO:0000313" key="1">
    <source>
        <dbReference type="EMBL" id="MFD2216439.1"/>
    </source>
</evidence>
<evidence type="ECO:0008006" key="3">
    <source>
        <dbReference type="Google" id="ProtNLM"/>
    </source>
</evidence>
<keyword evidence="2" id="KW-1185">Reference proteome</keyword>
<evidence type="ECO:0000313" key="2">
    <source>
        <dbReference type="Proteomes" id="UP001597318"/>
    </source>
</evidence>
<protein>
    <recommendedName>
        <fullName evidence="3">DUF3885 domain-containing protein</fullName>
    </recommendedName>
</protein>
<proteinExistence type="predicted"/>
<organism evidence="1 2">
    <name type="scientific">Metabacillus endolithicus</name>
    <dbReference type="NCBI Taxonomy" id="1535204"/>
    <lineage>
        <taxon>Bacteria</taxon>
        <taxon>Bacillati</taxon>
        <taxon>Bacillota</taxon>
        <taxon>Bacilli</taxon>
        <taxon>Bacillales</taxon>
        <taxon>Bacillaceae</taxon>
        <taxon>Metabacillus</taxon>
    </lineage>
</organism>
<gene>
    <name evidence="1" type="ORF">ACFSKK_22440</name>
</gene>
<name>A0ABW5C5H9_9BACI</name>
<reference evidence="2" key="1">
    <citation type="journal article" date="2019" name="Int. J. Syst. Evol. Microbiol.">
        <title>The Global Catalogue of Microorganisms (GCM) 10K type strain sequencing project: providing services to taxonomists for standard genome sequencing and annotation.</title>
        <authorList>
            <consortium name="The Broad Institute Genomics Platform"/>
            <consortium name="The Broad Institute Genome Sequencing Center for Infectious Disease"/>
            <person name="Wu L."/>
            <person name="Ma J."/>
        </authorList>
    </citation>
    <scope>NUCLEOTIDE SEQUENCE [LARGE SCALE GENOMIC DNA]</scope>
    <source>
        <strain evidence="2">CGMCC 1.15474</strain>
    </source>
</reference>
<dbReference type="EMBL" id="JBHUIK010000007">
    <property type="protein sequence ID" value="MFD2216439.1"/>
    <property type="molecule type" value="Genomic_DNA"/>
</dbReference>
<dbReference type="Proteomes" id="UP001597318">
    <property type="component" value="Unassembled WGS sequence"/>
</dbReference>
<dbReference type="RefSeq" id="WP_247347647.1">
    <property type="nucleotide sequence ID" value="NZ_CP095551.1"/>
</dbReference>